<keyword evidence="2" id="KW-0732">Signal</keyword>
<evidence type="ECO:0000313" key="4">
    <source>
        <dbReference type="EMBL" id="CAE7551320.1"/>
    </source>
</evidence>
<dbReference type="AlphaFoldDB" id="A0A812U1W8"/>
<dbReference type="InterPro" id="IPR012337">
    <property type="entry name" value="RNaseH-like_sf"/>
</dbReference>
<gene>
    <name evidence="4" type="ORF">SNAT2548_LOCUS30960</name>
</gene>
<protein>
    <recommendedName>
        <fullName evidence="3">Exodeoxyribonuclease X-like C-terminal domain-containing protein</fullName>
    </recommendedName>
</protein>
<accession>A0A812U1W8</accession>
<proteinExistence type="predicted"/>
<dbReference type="SUPFAM" id="SSF53098">
    <property type="entry name" value="Ribonuclease H-like"/>
    <property type="match status" value="1"/>
</dbReference>
<evidence type="ECO:0000259" key="3">
    <source>
        <dbReference type="Pfam" id="PF20600"/>
    </source>
</evidence>
<dbReference type="Pfam" id="PF20600">
    <property type="entry name" value="ExoX-like_C"/>
    <property type="match status" value="1"/>
</dbReference>
<dbReference type="InterPro" id="IPR036397">
    <property type="entry name" value="RNaseH_sf"/>
</dbReference>
<dbReference type="Proteomes" id="UP000604046">
    <property type="component" value="Unassembled WGS sequence"/>
</dbReference>
<sequence length="869" mass="95024">MPRRSRASCGSFWTGLALALCALGAGHACFTGWVTALRPARTCLRVGPPDQDALGDELMSFGKHKGKKTFREVAKDKGYTEWCKQNLADQPYAAEFLNYAAAATSKATSRQRTAPTRTKPPNGNGHPPGTRVVHASASTARVVRATPSCRDAAGSQGGLNADLFELPRGLLEGYQIWACKGKVEPSEEKNTPWAFGYNDGWTYVGRVKLGYKLVLNLKDPLKPHRDSGSSCNPIDESDLTELEGRNDLSTPREVAKKQCAFAVLQRFYFGDKMDLGSCMACILLDGKAHVAPTLDQELYAPEEKTLGGQKRTAMASLVGLKVRPLGPAQPWFTGLVICEPPDKENVTLTPSIKQNLLQMTKTPKVKDATAKALVDELLLTVSKNCTNAKDLKMTFVANALRPSLTGRVQEERLRGLKGWESFQALPPSIMILEAGLRQRMIADEVSRLSSKIFKPSMRPRRVESQHFFRKLRPPNLVISGGNSVISGAEKPSKALFQIDRLGAFKVRTQAAPLRLAAASFGAAKHQQTFVARVLEDVKKLLETFGLHVADPLPPLHHEGSREEVENALGSEAIAHADALLLFGGKMTDAMYNQAKYDCLRSHNDAGKHIANQWFDLGKSNVWSPNSKTLVWAEKICALGIMAKLGHAPWAIDVRPWFRGKPEDIRVGVVGYDVCHLRNPRDFKKPISIAAAIRVDSESDSDPWLLSRITFRTEHVRAETVPSESLEEMIPASFARGRLLIIHRDGEFPKAELESLQRYHGELAASEGGSSTTFVLVECVKWAGGSPRLYDGTKSAQAGVMAALSDKEALLASSKDLFQGTAWLGAGGEGGGNQDDRDPGCASWFRRRIRVVALPPLPFPAFGCQFPGSL</sequence>
<reference evidence="4" key="1">
    <citation type="submission" date="2021-02" db="EMBL/GenBank/DDBJ databases">
        <authorList>
            <person name="Dougan E. K."/>
            <person name="Rhodes N."/>
            <person name="Thang M."/>
            <person name="Chan C."/>
        </authorList>
    </citation>
    <scope>NUCLEOTIDE SEQUENCE</scope>
</reference>
<dbReference type="GO" id="GO:0003676">
    <property type="term" value="F:nucleic acid binding"/>
    <property type="evidence" value="ECO:0007669"/>
    <property type="project" value="InterPro"/>
</dbReference>
<keyword evidence="5" id="KW-1185">Reference proteome</keyword>
<dbReference type="Gene3D" id="3.30.420.10">
    <property type="entry name" value="Ribonuclease H-like superfamily/Ribonuclease H"/>
    <property type="match status" value="1"/>
</dbReference>
<feature type="chain" id="PRO_5032269643" description="Exodeoxyribonuclease X-like C-terminal domain-containing protein" evidence="2">
    <location>
        <begin position="29"/>
        <end position="869"/>
    </location>
</feature>
<name>A0A812U1W8_9DINO</name>
<feature type="signal peptide" evidence="2">
    <location>
        <begin position="1"/>
        <end position="28"/>
    </location>
</feature>
<feature type="compositionally biased region" description="Polar residues" evidence="1">
    <location>
        <begin position="106"/>
        <end position="121"/>
    </location>
</feature>
<dbReference type="OrthoDB" id="439786at2759"/>
<comment type="caution">
    <text evidence="4">The sequence shown here is derived from an EMBL/GenBank/DDBJ whole genome shotgun (WGS) entry which is preliminary data.</text>
</comment>
<evidence type="ECO:0000256" key="1">
    <source>
        <dbReference type="SAM" id="MobiDB-lite"/>
    </source>
</evidence>
<dbReference type="InterPro" id="IPR046768">
    <property type="entry name" value="ExoX-like_C"/>
</dbReference>
<organism evidence="4 5">
    <name type="scientific">Symbiodinium natans</name>
    <dbReference type="NCBI Taxonomy" id="878477"/>
    <lineage>
        <taxon>Eukaryota</taxon>
        <taxon>Sar</taxon>
        <taxon>Alveolata</taxon>
        <taxon>Dinophyceae</taxon>
        <taxon>Suessiales</taxon>
        <taxon>Symbiodiniaceae</taxon>
        <taxon>Symbiodinium</taxon>
    </lineage>
</organism>
<feature type="domain" description="Exodeoxyribonuclease X-like C-terminal" evidence="3">
    <location>
        <begin position="59"/>
        <end position="87"/>
    </location>
</feature>
<evidence type="ECO:0000313" key="5">
    <source>
        <dbReference type="Proteomes" id="UP000604046"/>
    </source>
</evidence>
<evidence type="ECO:0000256" key="2">
    <source>
        <dbReference type="SAM" id="SignalP"/>
    </source>
</evidence>
<feature type="region of interest" description="Disordered" evidence="1">
    <location>
        <begin position="222"/>
        <end position="246"/>
    </location>
</feature>
<dbReference type="EMBL" id="CAJNDS010002634">
    <property type="protein sequence ID" value="CAE7551320.1"/>
    <property type="molecule type" value="Genomic_DNA"/>
</dbReference>
<feature type="region of interest" description="Disordered" evidence="1">
    <location>
        <begin position="106"/>
        <end position="129"/>
    </location>
</feature>